<feature type="transmembrane region" description="Helical" evidence="1">
    <location>
        <begin position="30"/>
        <end position="46"/>
    </location>
</feature>
<evidence type="ECO:0000256" key="1">
    <source>
        <dbReference type="SAM" id="Phobius"/>
    </source>
</evidence>
<comment type="caution">
    <text evidence="2">The sequence shown here is derived from an EMBL/GenBank/DDBJ whole genome shotgun (WGS) entry which is preliminary data.</text>
</comment>
<dbReference type="OrthoDB" id="9945917at2"/>
<gene>
    <name evidence="2" type="ORF">D3874_19810</name>
</gene>
<dbReference type="InterPro" id="IPR018770">
    <property type="entry name" value="ChloroindolylP_hydrolase"/>
</dbReference>
<dbReference type="RefSeq" id="WP_119779970.1">
    <property type="nucleotide sequence ID" value="NZ_QYUK01000011.1"/>
</dbReference>
<dbReference type="Proteomes" id="UP000284605">
    <property type="component" value="Unassembled WGS sequence"/>
</dbReference>
<evidence type="ECO:0000313" key="3">
    <source>
        <dbReference type="Proteomes" id="UP000284605"/>
    </source>
</evidence>
<evidence type="ECO:0008006" key="4">
    <source>
        <dbReference type="Google" id="ProtNLM"/>
    </source>
</evidence>
<name>A0A418WFZ3_9PROT</name>
<reference evidence="2 3" key="1">
    <citation type="submission" date="2018-09" db="EMBL/GenBank/DDBJ databases">
        <authorList>
            <person name="Zhu H."/>
        </authorList>
    </citation>
    <scope>NUCLEOTIDE SEQUENCE [LARGE SCALE GENOMIC DNA]</scope>
    <source>
        <strain evidence="2 3">K1W22B-8</strain>
    </source>
</reference>
<dbReference type="Pfam" id="PF10112">
    <property type="entry name" value="Halogen_Hydrol"/>
    <property type="match status" value="1"/>
</dbReference>
<keyword evidence="1" id="KW-0472">Membrane</keyword>
<sequence length="196" mass="21022">MKLWGHIVAGLGGGGIFLAFHLGLDAWPSFSVLAGVVGFIGLQLVLRADGLAGHATTDALLPGSLAHELVMGAQAKLARLDVLARAGDAVMAARLDRLIETAGTLVERIVQHPAEAMQARRPLTFYLDATLRIIEHYAAVRQRRGPGDPSLAKVWAILDGVEQAFTHHADKAVEAEITDLETELTVLERTLKAELK</sequence>
<keyword evidence="3" id="KW-1185">Reference proteome</keyword>
<keyword evidence="1" id="KW-0812">Transmembrane</keyword>
<dbReference type="AlphaFoldDB" id="A0A418WFZ3"/>
<feature type="transmembrane region" description="Helical" evidence="1">
    <location>
        <begin position="7"/>
        <end position="24"/>
    </location>
</feature>
<proteinExistence type="predicted"/>
<evidence type="ECO:0000313" key="2">
    <source>
        <dbReference type="EMBL" id="RJF88943.1"/>
    </source>
</evidence>
<organism evidence="2 3">
    <name type="scientific">Oleomonas cavernae</name>
    <dbReference type="NCBI Taxonomy" id="2320859"/>
    <lineage>
        <taxon>Bacteria</taxon>
        <taxon>Pseudomonadati</taxon>
        <taxon>Pseudomonadota</taxon>
        <taxon>Alphaproteobacteria</taxon>
        <taxon>Acetobacterales</taxon>
        <taxon>Acetobacteraceae</taxon>
        <taxon>Oleomonas</taxon>
    </lineage>
</organism>
<keyword evidence="1" id="KW-1133">Transmembrane helix</keyword>
<dbReference type="EMBL" id="QYUK01000011">
    <property type="protein sequence ID" value="RJF88943.1"/>
    <property type="molecule type" value="Genomic_DNA"/>
</dbReference>
<protein>
    <recommendedName>
        <fullName evidence="4">5-bromo-4-chloroindolyl phosphate hydrolase</fullName>
    </recommendedName>
</protein>
<accession>A0A418WFZ3</accession>